<evidence type="ECO:0000313" key="2">
    <source>
        <dbReference type="EMBL" id="KAF2308214.1"/>
    </source>
</evidence>
<comment type="caution">
    <text evidence="2">The sequence shown here is derived from an EMBL/GenBank/DDBJ whole genome shotgun (WGS) entry which is preliminary data.</text>
</comment>
<keyword evidence="3" id="KW-1185">Reference proteome</keyword>
<evidence type="ECO:0000313" key="3">
    <source>
        <dbReference type="Proteomes" id="UP000467840"/>
    </source>
</evidence>
<name>A0A6A6M4H7_HEVBR</name>
<accession>A0A6A6M4H7</accession>
<protein>
    <submittedName>
        <fullName evidence="2">Uncharacterized protein</fullName>
    </submittedName>
</protein>
<feature type="compositionally biased region" description="Basic and acidic residues" evidence="1">
    <location>
        <begin position="1"/>
        <end position="14"/>
    </location>
</feature>
<dbReference type="AlphaFoldDB" id="A0A6A6M4H7"/>
<reference evidence="2 3" key="1">
    <citation type="journal article" date="2020" name="Mol. Plant">
        <title>The Chromosome-Based Rubber Tree Genome Provides New Insights into Spurge Genome Evolution and Rubber Biosynthesis.</title>
        <authorList>
            <person name="Liu J."/>
            <person name="Shi C."/>
            <person name="Shi C.C."/>
            <person name="Li W."/>
            <person name="Zhang Q.J."/>
            <person name="Zhang Y."/>
            <person name="Li K."/>
            <person name="Lu H.F."/>
            <person name="Shi C."/>
            <person name="Zhu S.T."/>
            <person name="Xiao Z.Y."/>
            <person name="Nan H."/>
            <person name="Yue Y."/>
            <person name="Zhu X.G."/>
            <person name="Wu Y."/>
            <person name="Hong X.N."/>
            <person name="Fan G.Y."/>
            <person name="Tong Y."/>
            <person name="Zhang D."/>
            <person name="Mao C.L."/>
            <person name="Liu Y.L."/>
            <person name="Hao S.J."/>
            <person name="Liu W.Q."/>
            <person name="Lv M.Q."/>
            <person name="Zhang H.B."/>
            <person name="Liu Y."/>
            <person name="Hu-Tang G.R."/>
            <person name="Wang J.P."/>
            <person name="Wang J.H."/>
            <person name="Sun Y.H."/>
            <person name="Ni S.B."/>
            <person name="Chen W.B."/>
            <person name="Zhang X.C."/>
            <person name="Jiao Y.N."/>
            <person name="Eichler E.E."/>
            <person name="Li G.H."/>
            <person name="Liu X."/>
            <person name="Gao L.Z."/>
        </authorList>
    </citation>
    <scope>NUCLEOTIDE SEQUENCE [LARGE SCALE GENOMIC DNA]</scope>
    <source>
        <strain evidence="3">cv. GT1</strain>
        <tissue evidence="2">Leaf</tissue>
    </source>
</reference>
<dbReference type="PANTHER" id="PTHR47718">
    <property type="entry name" value="OS01G0519700 PROTEIN"/>
    <property type="match status" value="1"/>
</dbReference>
<gene>
    <name evidence="2" type="ORF">GH714_036956</name>
</gene>
<organism evidence="2 3">
    <name type="scientific">Hevea brasiliensis</name>
    <name type="common">Para rubber tree</name>
    <name type="synonym">Siphonia brasiliensis</name>
    <dbReference type="NCBI Taxonomy" id="3981"/>
    <lineage>
        <taxon>Eukaryota</taxon>
        <taxon>Viridiplantae</taxon>
        <taxon>Streptophyta</taxon>
        <taxon>Embryophyta</taxon>
        <taxon>Tracheophyta</taxon>
        <taxon>Spermatophyta</taxon>
        <taxon>Magnoliopsida</taxon>
        <taxon>eudicotyledons</taxon>
        <taxon>Gunneridae</taxon>
        <taxon>Pentapetalae</taxon>
        <taxon>rosids</taxon>
        <taxon>fabids</taxon>
        <taxon>Malpighiales</taxon>
        <taxon>Euphorbiaceae</taxon>
        <taxon>Crotonoideae</taxon>
        <taxon>Micrandreae</taxon>
        <taxon>Hevea</taxon>
    </lineage>
</organism>
<proteinExistence type="predicted"/>
<dbReference type="PANTHER" id="PTHR47718:SF17">
    <property type="entry name" value="PROTEIN FAR1-RELATED SEQUENCE 5-LIKE"/>
    <property type="match status" value="1"/>
</dbReference>
<feature type="region of interest" description="Disordered" evidence="1">
    <location>
        <begin position="1"/>
        <end position="24"/>
    </location>
</feature>
<dbReference type="Proteomes" id="UP000467840">
    <property type="component" value="Chromosome 9"/>
</dbReference>
<evidence type="ECO:0000256" key="1">
    <source>
        <dbReference type="SAM" id="MobiDB-lite"/>
    </source>
</evidence>
<feature type="compositionally biased region" description="Polar residues" evidence="1">
    <location>
        <begin position="15"/>
        <end position="24"/>
    </location>
</feature>
<sequence>MNQGIEDKGIHSEHTAYSSLGQSQLGEDVERNDINDLELNFDVNSTLSNRSTVEDGPQPGMWFSSVDNLYEFYKTTCQVTKIISEHDHDMDPLMSRFMVGHRKITPNMKRVLEAHICGIRPCNSIRMLEVQAGGPENLSCMPKDCRNFIQSKRRLCLEESDAEAIQRAAYEEFHNVGMLRNTITSSHHVEGDNIDGQGTTILNPQVEYETIQRHVGDRVSQAVEEYEFNNTELFNLDHQHEGVHNIEYFSQNMVLPGGDSIIEYIWLG</sequence>
<dbReference type="EMBL" id="JAAGAX010000008">
    <property type="protein sequence ID" value="KAF2308214.1"/>
    <property type="molecule type" value="Genomic_DNA"/>
</dbReference>